<dbReference type="AlphaFoldDB" id="A0A076LN06"/>
<evidence type="ECO:0000313" key="1">
    <source>
        <dbReference type="EMBL" id="AIJ07084.1"/>
    </source>
</evidence>
<gene>
    <name evidence="1" type="ORF">ETEE_0613</name>
</gene>
<proteinExistence type="predicted"/>
<evidence type="ECO:0000313" key="2">
    <source>
        <dbReference type="Proteomes" id="UP000028681"/>
    </source>
</evidence>
<sequence length="66" mass="7492">MDVDTPNTIILIINTYSHFYHQPSSIVDAIIFHNYGISDMGTMPIFFYFLICHVSYIGISTQTDAS</sequence>
<dbReference type="HOGENOM" id="CLU_2824260_0_0_6"/>
<accession>A0A076LN06</accession>
<name>A0A076LN06_9GAMM</name>
<reference evidence="1 2" key="1">
    <citation type="journal article" date="2012" name="PLoS ONE">
        <title>Edwardsiella comparative phylogenomics reveal the new intra/inter-species taxonomic relationships, virulence evolution and niche adaptation mechanisms.</title>
        <authorList>
            <person name="Yang M."/>
            <person name="Lv Y."/>
            <person name="Xiao J."/>
            <person name="Wu H."/>
            <person name="Zheng H."/>
            <person name="Liu Q."/>
            <person name="Zhang Y."/>
            <person name="Wang Q."/>
        </authorList>
    </citation>
    <scope>NUCLEOTIDE SEQUENCE [LARGE SCALE GENOMIC DNA]</scope>
    <source>
        <strain evidence="2">080813</strain>
    </source>
</reference>
<dbReference type="Proteomes" id="UP000028681">
    <property type="component" value="Chromosome"/>
</dbReference>
<protein>
    <submittedName>
        <fullName evidence="1">Uncharacterized protein</fullName>
    </submittedName>
</protein>
<dbReference type="EMBL" id="CP006664">
    <property type="protein sequence ID" value="AIJ07084.1"/>
    <property type="molecule type" value="Genomic_DNA"/>
</dbReference>
<organism evidence="1 2">
    <name type="scientific">Edwardsiella anguillarum ET080813</name>
    <dbReference type="NCBI Taxonomy" id="667120"/>
    <lineage>
        <taxon>Bacteria</taxon>
        <taxon>Pseudomonadati</taxon>
        <taxon>Pseudomonadota</taxon>
        <taxon>Gammaproteobacteria</taxon>
        <taxon>Enterobacterales</taxon>
        <taxon>Hafniaceae</taxon>
        <taxon>Edwardsiella</taxon>
    </lineage>
</organism>
<dbReference type="KEGG" id="ete:ETEE_0613"/>